<evidence type="ECO:0000313" key="16">
    <source>
        <dbReference type="EMBL" id="KPD02998.1"/>
    </source>
</evidence>
<dbReference type="InterPro" id="IPR019756">
    <property type="entry name" value="Pept_S26A_signal_pept_1_Ser-AS"/>
</dbReference>
<keyword evidence="10" id="KW-1133">Transmembrane helix</keyword>
<reference evidence="16 17" key="1">
    <citation type="submission" date="2015-07" db="EMBL/GenBank/DDBJ databases">
        <title>ATOL: Assembling a taxonomically balanced genome-scale reconstruction of the evolutionary history of the Enterobacteriaceae.</title>
        <authorList>
            <person name="Plunkett G.III."/>
            <person name="Neeno-Eckwall E.C."/>
            <person name="Glasner J.D."/>
            <person name="Perna N.T."/>
        </authorList>
    </citation>
    <scope>NUCLEOTIDE SEQUENCE [LARGE SCALE GENOMIC DNA]</scope>
    <source>
        <strain evidence="16 17">ATCC 35017</strain>
    </source>
</reference>
<dbReference type="EC" id="3.4.21.89" evidence="4 13"/>
<evidence type="ECO:0000313" key="17">
    <source>
        <dbReference type="Proteomes" id="UP000053226"/>
    </source>
</evidence>
<comment type="caution">
    <text evidence="16">The sequence shown here is derived from an EMBL/GenBank/DDBJ whole genome shotgun (WGS) entry which is preliminary data.</text>
</comment>
<dbReference type="PROSITE" id="PS00760">
    <property type="entry name" value="SPASE_I_2"/>
    <property type="match status" value="1"/>
</dbReference>
<feature type="active site" evidence="12">
    <location>
        <position position="91"/>
    </location>
</feature>
<evidence type="ECO:0000259" key="15">
    <source>
        <dbReference type="Pfam" id="PF10502"/>
    </source>
</evidence>
<evidence type="ECO:0000256" key="12">
    <source>
        <dbReference type="PIRSR" id="PIRSR600223-1"/>
    </source>
</evidence>
<dbReference type="Pfam" id="PF10502">
    <property type="entry name" value="Peptidase_S26"/>
    <property type="match status" value="1"/>
</dbReference>
<keyword evidence="8" id="KW-0812">Transmembrane</keyword>
<dbReference type="GO" id="GO:0006465">
    <property type="term" value="P:signal peptide processing"/>
    <property type="evidence" value="ECO:0007669"/>
    <property type="project" value="InterPro"/>
</dbReference>
<dbReference type="GO" id="GO:0004252">
    <property type="term" value="F:serine-type endopeptidase activity"/>
    <property type="evidence" value="ECO:0007669"/>
    <property type="project" value="InterPro"/>
</dbReference>
<dbReference type="CDD" id="cd06530">
    <property type="entry name" value="S26_SPase_I"/>
    <property type="match status" value="1"/>
</dbReference>
<dbReference type="NCBIfam" id="TIGR02227">
    <property type="entry name" value="sigpep_I_bact"/>
    <property type="match status" value="1"/>
</dbReference>
<name>A0A0N1KIL6_9GAMM</name>
<proteinExistence type="inferred from homology"/>
<feature type="domain" description="Peptidase S26" evidence="15">
    <location>
        <begin position="61"/>
        <end position="299"/>
    </location>
</feature>
<dbReference type="PANTHER" id="PTHR43390">
    <property type="entry name" value="SIGNAL PEPTIDASE I"/>
    <property type="match status" value="1"/>
</dbReference>
<gene>
    <name evidence="16" type="ORF">M992_1486</name>
</gene>
<evidence type="ECO:0000256" key="2">
    <source>
        <dbReference type="ARBA" id="ARBA00004651"/>
    </source>
</evidence>
<accession>A0A0N1KIL6</accession>
<dbReference type="NCBIfam" id="NF008114">
    <property type="entry name" value="PRK10861.1"/>
    <property type="match status" value="1"/>
</dbReference>
<protein>
    <recommendedName>
        <fullName evidence="5 13">Signal peptidase I</fullName>
        <ecNumber evidence="4 13">3.4.21.89</ecNumber>
    </recommendedName>
</protein>
<evidence type="ECO:0000256" key="4">
    <source>
        <dbReference type="ARBA" id="ARBA00013208"/>
    </source>
</evidence>
<dbReference type="GO" id="GO:0009003">
    <property type="term" value="F:signal peptidase activity"/>
    <property type="evidence" value="ECO:0007669"/>
    <property type="project" value="UniProtKB-EC"/>
</dbReference>
<dbReference type="PRINTS" id="PR00727">
    <property type="entry name" value="LEADERPTASE"/>
</dbReference>
<evidence type="ECO:0000256" key="7">
    <source>
        <dbReference type="ARBA" id="ARBA00022670"/>
    </source>
</evidence>
<dbReference type="InterPro" id="IPR019757">
    <property type="entry name" value="Pept_S26A_signal_pept_1_Lys-AS"/>
</dbReference>
<keyword evidence="11" id="KW-0472">Membrane</keyword>
<keyword evidence="7 13" id="KW-0645">Protease</keyword>
<dbReference type="RefSeq" id="WP_053907978.1">
    <property type="nucleotide sequence ID" value="NZ_CAWMUS010000016.1"/>
</dbReference>
<dbReference type="PANTHER" id="PTHR43390:SF1">
    <property type="entry name" value="CHLOROPLAST PROCESSING PEPTIDASE"/>
    <property type="match status" value="1"/>
</dbReference>
<evidence type="ECO:0000256" key="9">
    <source>
        <dbReference type="ARBA" id="ARBA00022801"/>
    </source>
</evidence>
<evidence type="ECO:0000256" key="11">
    <source>
        <dbReference type="ARBA" id="ARBA00023136"/>
    </source>
</evidence>
<dbReference type="EMBL" id="LGAA01000016">
    <property type="protein sequence ID" value="KPD02998.1"/>
    <property type="molecule type" value="Genomic_DNA"/>
</dbReference>
<evidence type="ECO:0000256" key="10">
    <source>
        <dbReference type="ARBA" id="ARBA00022989"/>
    </source>
</evidence>
<evidence type="ECO:0000256" key="14">
    <source>
        <dbReference type="RuleBase" id="RU362042"/>
    </source>
</evidence>
<sequence>MANTFALILTLATLFTGIIWCLDRFKFAPARKRKLKKLEEMTKGSIDQEELKKAVRKPGWMETSTSIFPVLAIVLIVRSFIYEPFQIPSGSMMPTLLVGDFMLVEKFAYGLKDPVTQTTLIATGKPQRGDIAVFKYPKDTNVDFVKRVIGLPGDKIVYNPQAKELTIYPNCSNNDCQKELPIVYGPLEPSEWTMFFNVDSVVESQKGNYQIPLDQPVPNYALRQYERTEKLGDVQHQILIIRQAMTESRYIQPGMPLNEWIVPEKQYFMMGDNRDNSSDSRMWGFVPEQNFVGRAVFIWLSLDKQENEWPTGIRFSRMGPISQ</sequence>
<dbReference type="InterPro" id="IPR036286">
    <property type="entry name" value="LexA/Signal_pep-like_sf"/>
</dbReference>
<dbReference type="Gene3D" id="2.170.230.10">
    <property type="match status" value="1"/>
</dbReference>
<dbReference type="OrthoDB" id="9815782at2"/>
<keyword evidence="9 13" id="KW-0378">Hydrolase</keyword>
<dbReference type="SUPFAM" id="SSF51306">
    <property type="entry name" value="LexA/Signal peptidase"/>
    <property type="match status" value="1"/>
</dbReference>
<dbReference type="InterPro" id="IPR000223">
    <property type="entry name" value="Pept_S26A_signal_pept_1"/>
</dbReference>
<dbReference type="InterPro" id="IPR019766">
    <property type="entry name" value="Sign_pep_all-beta_subdom"/>
</dbReference>
<evidence type="ECO:0000256" key="3">
    <source>
        <dbReference type="ARBA" id="ARBA00009370"/>
    </source>
</evidence>
<evidence type="ECO:0000256" key="8">
    <source>
        <dbReference type="ARBA" id="ARBA00022692"/>
    </source>
</evidence>
<dbReference type="Gene3D" id="2.10.109.10">
    <property type="entry name" value="Umud Fragment, subunit A"/>
    <property type="match status" value="1"/>
</dbReference>
<evidence type="ECO:0000256" key="5">
    <source>
        <dbReference type="ARBA" id="ARBA00019232"/>
    </source>
</evidence>
<keyword evidence="17" id="KW-1185">Reference proteome</keyword>
<dbReference type="PROSITE" id="PS00761">
    <property type="entry name" value="SPASE_I_3"/>
    <property type="match status" value="1"/>
</dbReference>
<comment type="catalytic activity">
    <reaction evidence="1 13">
        <text>Cleavage of hydrophobic, N-terminal signal or leader sequences from secreted and periplasmic proteins.</text>
        <dbReference type="EC" id="3.4.21.89"/>
    </reaction>
</comment>
<dbReference type="AlphaFoldDB" id="A0A0N1KIL6"/>
<dbReference type="InterPro" id="IPR019758">
    <property type="entry name" value="Pept_S26A_signal_pept_1_CS"/>
</dbReference>
<dbReference type="PROSITE" id="PS00501">
    <property type="entry name" value="SPASE_I_1"/>
    <property type="match status" value="1"/>
</dbReference>
<dbReference type="InterPro" id="IPR019533">
    <property type="entry name" value="Peptidase_S26"/>
</dbReference>
<evidence type="ECO:0000256" key="13">
    <source>
        <dbReference type="RuleBase" id="RU003993"/>
    </source>
</evidence>
<dbReference type="GO" id="GO:0005886">
    <property type="term" value="C:plasma membrane"/>
    <property type="evidence" value="ECO:0007669"/>
    <property type="project" value="UniProtKB-SubCell"/>
</dbReference>
<evidence type="ECO:0000256" key="1">
    <source>
        <dbReference type="ARBA" id="ARBA00000677"/>
    </source>
</evidence>
<evidence type="ECO:0000256" key="6">
    <source>
        <dbReference type="ARBA" id="ARBA00022475"/>
    </source>
</evidence>
<feature type="active site" evidence="12">
    <location>
        <position position="146"/>
    </location>
</feature>
<comment type="similarity">
    <text evidence="3 14">Belongs to the peptidase S26 family.</text>
</comment>
<organism evidence="16 17">
    <name type="scientific">Moellerella wisconsensis ATCC 35017</name>
    <dbReference type="NCBI Taxonomy" id="1354267"/>
    <lineage>
        <taxon>Bacteria</taxon>
        <taxon>Pseudomonadati</taxon>
        <taxon>Pseudomonadota</taxon>
        <taxon>Gammaproteobacteria</taxon>
        <taxon>Enterobacterales</taxon>
        <taxon>Morganellaceae</taxon>
        <taxon>Moellerella</taxon>
    </lineage>
</organism>
<comment type="subcellular location">
    <subcellularLocation>
        <location evidence="2">Cell membrane</location>
        <topology evidence="2">Multi-pass membrane protein</topology>
    </subcellularLocation>
    <subcellularLocation>
        <location evidence="14">Membrane</location>
        <topology evidence="14">Multi-pass membrane protein</topology>
    </subcellularLocation>
</comment>
<keyword evidence="6" id="KW-1003">Cell membrane</keyword>
<dbReference type="Proteomes" id="UP000053226">
    <property type="component" value="Unassembled WGS sequence"/>
</dbReference>